<proteinExistence type="predicted"/>
<accession>A0A8S5TLD4</accession>
<dbReference type="SMART" id="SM00421">
    <property type="entry name" value="HTH_LUXR"/>
    <property type="match status" value="1"/>
</dbReference>
<dbReference type="InterPro" id="IPR036388">
    <property type="entry name" value="WH-like_DNA-bd_sf"/>
</dbReference>
<dbReference type="InterPro" id="IPR016032">
    <property type="entry name" value="Sig_transdc_resp-reg_C-effctor"/>
</dbReference>
<feature type="domain" description="HTH luxR-type" evidence="1">
    <location>
        <begin position="18"/>
        <end position="85"/>
    </location>
</feature>
<dbReference type="GO" id="GO:0003677">
    <property type="term" value="F:DNA binding"/>
    <property type="evidence" value="ECO:0007669"/>
    <property type="project" value="InterPro"/>
</dbReference>
<dbReference type="Gene3D" id="1.10.10.10">
    <property type="entry name" value="Winged helix-like DNA-binding domain superfamily/Winged helix DNA-binding domain"/>
    <property type="match status" value="1"/>
</dbReference>
<organism evidence="2">
    <name type="scientific">Siphoviridae sp. ctgn638</name>
    <dbReference type="NCBI Taxonomy" id="2827913"/>
    <lineage>
        <taxon>Viruses</taxon>
        <taxon>Duplodnaviria</taxon>
        <taxon>Heunggongvirae</taxon>
        <taxon>Uroviricota</taxon>
        <taxon>Caudoviricetes</taxon>
    </lineage>
</organism>
<evidence type="ECO:0000313" key="2">
    <source>
        <dbReference type="EMBL" id="DAF63867.1"/>
    </source>
</evidence>
<dbReference type="GO" id="GO:0006355">
    <property type="term" value="P:regulation of DNA-templated transcription"/>
    <property type="evidence" value="ECO:0007669"/>
    <property type="project" value="InterPro"/>
</dbReference>
<dbReference type="EMBL" id="BK032845">
    <property type="protein sequence ID" value="DAF63867.1"/>
    <property type="molecule type" value="Genomic_DNA"/>
</dbReference>
<dbReference type="SUPFAM" id="SSF46894">
    <property type="entry name" value="C-terminal effector domain of the bipartite response regulators"/>
    <property type="match status" value="1"/>
</dbReference>
<dbReference type="Pfam" id="PF00196">
    <property type="entry name" value="GerE"/>
    <property type="match status" value="1"/>
</dbReference>
<dbReference type="CDD" id="cd06170">
    <property type="entry name" value="LuxR_C_like"/>
    <property type="match status" value="1"/>
</dbReference>
<sequence length="101" mass="11505">MGKNNKNNLQNIEVVQVPKATPDIYKLTSIQKQILVLCAQGFSDSTIARKLGIEISTVRFHLIKIYNKFDIVNETTTVRRVLLVIKWLSLTCQLRKGFKSA</sequence>
<dbReference type="PRINTS" id="PR00038">
    <property type="entry name" value="HTHLUXR"/>
</dbReference>
<reference evidence="2" key="1">
    <citation type="journal article" date="2021" name="Proc. Natl. Acad. Sci. U.S.A.">
        <title>A Catalog of Tens of Thousands of Viruses from Human Metagenomes Reveals Hidden Associations with Chronic Diseases.</title>
        <authorList>
            <person name="Tisza M.J."/>
            <person name="Buck C.B."/>
        </authorList>
    </citation>
    <scope>NUCLEOTIDE SEQUENCE</scope>
    <source>
        <strain evidence="2">Ctgn638</strain>
    </source>
</reference>
<dbReference type="PROSITE" id="PS50043">
    <property type="entry name" value="HTH_LUXR_2"/>
    <property type="match status" value="1"/>
</dbReference>
<name>A0A8S5TLD4_9CAUD</name>
<dbReference type="InterPro" id="IPR000792">
    <property type="entry name" value="Tscrpt_reg_LuxR_C"/>
</dbReference>
<protein>
    <submittedName>
        <fullName evidence="2">Helix-turn-helix protein</fullName>
    </submittedName>
</protein>
<evidence type="ECO:0000259" key="1">
    <source>
        <dbReference type="PROSITE" id="PS50043"/>
    </source>
</evidence>